<evidence type="ECO:0008006" key="8">
    <source>
        <dbReference type="Google" id="ProtNLM"/>
    </source>
</evidence>
<feature type="transmembrane region" description="Helical" evidence="5">
    <location>
        <begin position="12"/>
        <end position="32"/>
    </location>
</feature>
<gene>
    <name evidence="6" type="ORF">ROG8370_03186</name>
</gene>
<dbReference type="Gene3D" id="1.20.120.1630">
    <property type="match status" value="1"/>
</dbReference>
<feature type="transmembrane region" description="Helical" evidence="5">
    <location>
        <begin position="263"/>
        <end position="285"/>
    </location>
</feature>
<evidence type="ECO:0000256" key="3">
    <source>
        <dbReference type="ARBA" id="ARBA00022989"/>
    </source>
</evidence>
<dbReference type="EMBL" id="FWFJ01000040">
    <property type="protein sequence ID" value="SLN68080.1"/>
    <property type="molecule type" value="Genomic_DNA"/>
</dbReference>
<dbReference type="GO" id="GO:0016020">
    <property type="term" value="C:membrane"/>
    <property type="evidence" value="ECO:0007669"/>
    <property type="project" value="UniProtKB-SubCell"/>
</dbReference>
<feature type="transmembrane region" description="Helical" evidence="5">
    <location>
        <begin position="140"/>
        <end position="164"/>
    </location>
</feature>
<evidence type="ECO:0000313" key="6">
    <source>
        <dbReference type="EMBL" id="SLN68080.1"/>
    </source>
</evidence>
<feature type="transmembrane region" description="Helical" evidence="5">
    <location>
        <begin position="57"/>
        <end position="78"/>
    </location>
</feature>
<feature type="transmembrane region" description="Helical" evidence="5">
    <location>
        <begin position="90"/>
        <end position="109"/>
    </location>
</feature>
<dbReference type="Pfam" id="PF04140">
    <property type="entry name" value="ICMT"/>
    <property type="match status" value="1"/>
</dbReference>
<reference evidence="7" key="1">
    <citation type="submission" date="2017-03" db="EMBL/GenBank/DDBJ databases">
        <authorList>
            <person name="Rodrigo-Torres L."/>
            <person name="Arahal R.D."/>
            <person name="Lucena T."/>
        </authorList>
    </citation>
    <scope>NUCLEOTIDE SEQUENCE [LARGE SCALE GENOMIC DNA]</scope>
    <source>
        <strain evidence="7">CECT 8370</strain>
    </source>
</reference>
<dbReference type="Proteomes" id="UP000194012">
    <property type="component" value="Unassembled WGS sequence"/>
</dbReference>
<dbReference type="InterPro" id="IPR007269">
    <property type="entry name" value="ICMT_MeTrfase"/>
</dbReference>
<keyword evidence="4 5" id="KW-0472">Membrane</keyword>
<feature type="transmembrane region" description="Helical" evidence="5">
    <location>
        <begin position="330"/>
        <end position="348"/>
    </location>
</feature>
<keyword evidence="2 5" id="KW-0812">Transmembrane</keyword>
<evidence type="ECO:0000256" key="5">
    <source>
        <dbReference type="SAM" id="Phobius"/>
    </source>
</evidence>
<dbReference type="GO" id="GO:0004671">
    <property type="term" value="F:protein C-terminal S-isoprenylcysteine carboxyl O-methyltransferase activity"/>
    <property type="evidence" value="ECO:0007669"/>
    <property type="project" value="InterPro"/>
</dbReference>
<organism evidence="6 7">
    <name type="scientific">Roseovarius gaetbuli</name>
    <dbReference type="NCBI Taxonomy" id="1356575"/>
    <lineage>
        <taxon>Bacteria</taxon>
        <taxon>Pseudomonadati</taxon>
        <taxon>Pseudomonadota</taxon>
        <taxon>Alphaproteobacteria</taxon>
        <taxon>Rhodobacterales</taxon>
        <taxon>Roseobacteraceae</taxon>
        <taxon>Roseovarius</taxon>
    </lineage>
</organism>
<protein>
    <recommendedName>
        <fullName evidence="8">Isoprenylcysteine carboxyl methyltransferase (ICMT) family protein</fullName>
    </recommendedName>
</protein>
<evidence type="ECO:0000256" key="2">
    <source>
        <dbReference type="ARBA" id="ARBA00022692"/>
    </source>
</evidence>
<proteinExistence type="predicted"/>
<sequence length="411" mass="46488">MLQALYPAGDAVVGALILVCFYLFPVAFYEIFGRKIHRRASTGLDWGTPREGDLRRVGIKLVGFTAIIAAVILVHAVFRIYAVHRLIPPLTAFIILAPFVAPIALVYFYQIDRRMTDPRDGYLELGNWILKRNFTPDWELLKNFTLGWAIKGFFLPVMFTYLVFNLPTLHDQFMHMSQGPITAVAFLAKIMVILELSIVVVGYSMTLKLFDAHIRSPNRLLGAWVVTLICYEPLNTIIAGSVIRFRNDQDWTAVIGDYPVMMWPWLGLILVSFFVWVWATAIFGLRWSNLTNRGIITNGPYAYTKHPDYAAKSIFFWLTAVPFLTAVSPWGALTASLALVVVNGIYFGRGRMEEKHLSDDPAYVEYALEMNRRSVFRHIARVFPALIYTAPDGRTGLENGHIPPHSAVPAE</sequence>
<name>A0A1X7A1M2_9RHOB</name>
<dbReference type="AlphaFoldDB" id="A0A1X7A1M2"/>
<feature type="transmembrane region" description="Helical" evidence="5">
    <location>
        <begin position="221"/>
        <end position="243"/>
    </location>
</feature>
<evidence type="ECO:0000313" key="7">
    <source>
        <dbReference type="Proteomes" id="UP000194012"/>
    </source>
</evidence>
<comment type="subcellular location">
    <subcellularLocation>
        <location evidence="1">Membrane</location>
        <topology evidence="1">Multi-pass membrane protein</topology>
    </subcellularLocation>
</comment>
<accession>A0A1X7A1M2</accession>
<keyword evidence="7" id="KW-1185">Reference proteome</keyword>
<feature type="transmembrane region" description="Helical" evidence="5">
    <location>
        <begin position="184"/>
        <end position="209"/>
    </location>
</feature>
<dbReference type="RefSeq" id="WP_170925269.1">
    <property type="nucleotide sequence ID" value="NZ_FWFJ01000040.1"/>
</dbReference>
<evidence type="ECO:0000256" key="1">
    <source>
        <dbReference type="ARBA" id="ARBA00004141"/>
    </source>
</evidence>
<evidence type="ECO:0000256" key="4">
    <source>
        <dbReference type="ARBA" id="ARBA00023136"/>
    </source>
</evidence>
<keyword evidence="3 5" id="KW-1133">Transmembrane helix</keyword>